<feature type="non-terminal residue" evidence="7">
    <location>
        <position position="209"/>
    </location>
</feature>
<keyword evidence="1 5" id="KW-0489">Methyltransferase</keyword>
<dbReference type="RefSeq" id="WP_008482894.1">
    <property type="nucleotide sequence ID" value="NZ_AMRI01000003.1"/>
</dbReference>
<comment type="caution">
    <text evidence="7">The sequence shown here is derived from an EMBL/GenBank/DDBJ whole genome shotgun (WGS) entry which is preliminary data.</text>
</comment>
<organism evidence="7 8">
    <name type="scientific">Gallaecimonas xiamenensis 3-C-1</name>
    <dbReference type="NCBI Taxonomy" id="745411"/>
    <lineage>
        <taxon>Bacteria</taxon>
        <taxon>Pseudomonadati</taxon>
        <taxon>Pseudomonadota</taxon>
        <taxon>Gammaproteobacteria</taxon>
        <taxon>Enterobacterales</taxon>
        <taxon>Gallaecimonadaceae</taxon>
        <taxon>Gallaecimonas</taxon>
    </lineage>
</organism>
<dbReference type="PROSITE" id="PS51687">
    <property type="entry name" value="SAM_MT_RNA_M5U"/>
    <property type="match status" value="1"/>
</dbReference>
<dbReference type="Proteomes" id="UP000006755">
    <property type="component" value="Unassembled WGS sequence"/>
</dbReference>
<gene>
    <name evidence="7" type="ORF">B3C1_03300</name>
</gene>
<evidence type="ECO:0000256" key="3">
    <source>
        <dbReference type="ARBA" id="ARBA00022691"/>
    </source>
</evidence>
<dbReference type="SUPFAM" id="SSF53335">
    <property type="entry name" value="S-adenosyl-L-methionine-dependent methyltransferases"/>
    <property type="match status" value="1"/>
</dbReference>
<dbReference type="GO" id="GO:0051536">
    <property type="term" value="F:iron-sulfur cluster binding"/>
    <property type="evidence" value="ECO:0007669"/>
    <property type="project" value="UniProtKB-KW"/>
</dbReference>
<dbReference type="eggNOG" id="COG2265">
    <property type="taxonomic scope" value="Bacteria"/>
</dbReference>
<dbReference type="Pfam" id="PF01938">
    <property type="entry name" value="TRAM"/>
    <property type="match status" value="1"/>
</dbReference>
<evidence type="ECO:0000259" key="6">
    <source>
        <dbReference type="PROSITE" id="PS50926"/>
    </source>
</evidence>
<dbReference type="STRING" id="745411.B3C1_03300"/>
<keyword evidence="3 5" id="KW-0949">S-adenosyl-L-methionine</keyword>
<evidence type="ECO:0000256" key="5">
    <source>
        <dbReference type="PROSITE-ProRule" id="PRU01024"/>
    </source>
</evidence>
<dbReference type="PROSITE" id="PS50926">
    <property type="entry name" value="TRAM"/>
    <property type="match status" value="1"/>
</dbReference>
<evidence type="ECO:0000313" key="8">
    <source>
        <dbReference type="Proteomes" id="UP000006755"/>
    </source>
</evidence>
<evidence type="ECO:0000256" key="1">
    <source>
        <dbReference type="ARBA" id="ARBA00022603"/>
    </source>
</evidence>
<dbReference type="EMBL" id="AMRI01000003">
    <property type="protein sequence ID" value="EKE77199.1"/>
    <property type="molecule type" value="Genomic_DNA"/>
</dbReference>
<dbReference type="InterPro" id="IPR029063">
    <property type="entry name" value="SAM-dependent_MTases_sf"/>
</dbReference>
<feature type="domain" description="TRAM" evidence="6">
    <location>
        <begin position="1"/>
        <end position="57"/>
    </location>
</feature>
<dbReference type="Gene3D" id="2.40.50.1070">
    <property type="match status" value="1"/>
</dbReference>
<keyword evidence="8" id="KW-1185">Reference proteome</keyword>
<accession>K2K2X9</accession>
<dbReference type="AlphaFoldDB" id="K2K2X9"/>
<sequence length="209" mass="22507">MANQPVILTIDSLTDKGDGIAQLDQRRIFVSGALPGEEVAVALKDVKPRYAQGELLYVRQASADRAEPFCAHSDCGGCQIGTLAYPAQLAMKTQRVAQALAAKGIDAEVAPCIGMDSPLKFRNKALYNVLKQKGKAEIGFFKKHSHELVATDDCPVQADQVAPLVALMRDWMREFGVLAYDEASHSGQVRGLMVRNGQHSGQWLGGVGG</sequence>
<name>K2K2X9_9GAMM</name>
<dbReference type="InterPro" id="IPR010280">
    <property type="entry name" value="U5_MeTrfase_fam"/>
</dbReference>
<dbReference type="SUPFAM" id="SSF50249">
    <property type="entry name" value="Nucleic acid-binding proteins"/>
    <property type="match status" value="1"/>
</dbReference>
<comment type="similarity">
    <text evidence="5">Belongs to the class I-like SAM-binding methyltransferase superfamily. RNA M5U methyltransferase family.</text>
</comment>
<proteinExistence type="inferred from homology"/>
<keyword evidence="2 5" id="KW-0808">Transferase</keyword>
<protein>
    <submittedName>
        <fullName evidence="7">RNA methyltransferase, TrmA family protein</fullName>
    </submittedName>
</protein>
<keyword evidence="4" id="KW-0479">Metal-binding</keyword>
<dbReference type="GO" id="GO:0070041">
    <property type="term" value="F:rRNA (uridine-C5-)-methyltransferase activity"/>
    <property type="evidence" value="ECO:0007669"/>
    <property type="project" value="TreeGrafter"/>
</dbReference>
<dbReference type="GO" id="GO:0070475">
    <property type="term" value="P:rRNA base methylation"/>
    <property type="evidence" value="ECO:0007669"/>
    <property type="project" value="TreeGrafter"/>
</dbReference>
<dbReference type="PANTHER" id="PTHR11061">
    <property type="entry name" value="RNA M5U METHYLTRANSFERASE"/>
    <property type="match status" value="1"/>
</dbReference>
<dbReference type="PANTHER" id="PTHR11061:SF30">
    <property type="entry name" value="TRNA (URACIL(54)-C(5))-METHYLTRANSFERASE"/>
    <property type="match status" value="1"/>
</dbReference>
<dbReference type="InterPro" id="IPR002792">
    <property type="entry name" value="TRAM_dom"/>
</dbReference>
<dbReference type="InterPro" id="IPR012340">
    <property type="entry name" value="NA-bd_OB-fold"/>
</dbReference>
<dbReference type="Gene3D" id="3.40.50.150">
    <property type="entry name" value="Vaccinia Virus protein VP39"/>
    <property type="match status" value="1"/>
</dbReference>
<reference evidence="7 8" key="1">
    <citation type="journal article" date="2012" name="J. Bacteriol.">
        <title>Genome Sequence of Gallaecimonas xiamenensis Type Strain 3-C-1.</title>
        <authorList>
            <person name="Lai Q."/>
            <person name="Wang L."/>
            <person name="Wang W."/>
            <person name="Shao Z."/>
        </authorList>
    </citation>
    <scope>NUCLEOTIDE SEQUENCE [LARGE SCALE GENOMIC DNA]</scope>
    <source>
        <strain evidence="7 8">3-C-1</strain>
    </source>
</reference>
<comment type="caution">
    <text evidence="5">Lacks conserved residue(s) required for the propagation of feature annotation.</text>
</comment>
<dbReference type="Gene3D" id="2.40.50.140">
    <property type="entry name" value="Nucleic acid-binding proteins"/>
    <property type="match status" value="1"/>
</dbReference>
<dbReference type="OrthoDB" id="9804590at2"/>
<evidence type="ECO:0000313" key="7">
    <source>
        <dbReference type="EMBL" id="EKE77199.1"/>
    </source>
</evidence>
<keyword evidence="4" id="KW-0411">Iron-sulfur</keyword>
<evidence type="ECO:0000256" key="2">
    <source>
        <dbReference type="ARBA" id="ARBA00022679"/>
    </source>
</evidence>
<evidence type="ECO:0000256" key="4">
    <source>
        <dbReference type="ARBA" id="ARBA00023014"/>
    </source>
</evidence>
<keyword evidence="4" id="KW-0408">Iron</keyword>